<proteinExistence type="predicted"/>
<dbReference type="PROSITE" id="PS51782">
    <property type="entry name" value="LYSM"/>
    <property type="match status" value="1"/>
</dbReference>
<keyword evidence="3" id="KW-1185">Reference proteome</keyword>
<dbReference type="EMBL" id="FCNW02000005">
    <property type="protein sequence ID" value="SAL28034.1"/>
    <property type="molecule type" value="Genomic_DNA"/>
</dbReference>
<evidence type="ECO:0000313" key="2">
    <source>
        <dbReference type="EMBL" id="SAL28034.1"/>
    </source>
</evidence>
<accession>A0A158G7D8</accession>
<dbReference type="OrthoDB" id="5526765at2"/>
<dbReference type="STRING" id="326474.AWB65_01652"/>
<dbReference type="Pfam" id="PF19266">
    <property type="entry name" value="CIS_tube"/>
    <property type="match status" value="1"/>
</dbReference>
<evidence type="ECO:0000313" key="3">
    <source>
        <dbReference type="Proteomes" id="UP000054977"/>
    </source>
</evidence>
<dbReference type="InterPro" id="IPR018392">
    <property type="entry name" value="LysM"/>
</dbReference>
<comment type="caution">
    <text evidence="2">The sequence shown here is derived from an EMBL/GenBank/DDBJ whole genome shotgun (WGS) entry which is preliminary data.</text>
</comment>
<dbReference type="RefSeq" id="WP_087666683.1">
    <property type="nucleotide sequence ID" value="NZ_FCNW02000005.1"/>
</dbReference>
<reference evidence="2" key="1">
    <citation type="submission" date="2016-01" db="EMBL/GenBank/DDBJ databases">
        <authorList>
            <person name="Peeters C."/>
        </authorList>
    </citation>
    <scope>NUCLEOTIDE SEQUENCE [LARGE SCALE GENOMIC DNA]</scope>
    <source>
        <strain evidence="2">LMG 22934</strain>
    </source>
</reference>
<dbReference type="InterPro" id="IPR045361">
    <property type="entry name" value="CIS_tube_prot_N"/>
</dbReference>
<name>A0A158G7D8_9BURK</name>
<sequence>MALDKLTILVEADAGKLQFNRRDKSHLIEAMFNPKSLGITRSVQWESAKAAKRDSPELQYTTANPATLTLDLFFDTYDRPQADKPSVYVHMKKLVDLTLVKGDKHRPPVCQLFWGAQEMIFQGVLQNLDQNYTMFLENGVPVRATAKCTFMQWRANASDLKKQNLMSADVAKSWTVRRGQTLASIAAEEYLDPANWRDIAAANGIDDPLALAPGTTLLLPALPVGRLSPGSRRNREEP</sequence>
<evidence type="ECO:0000259" key="1">
    <source>
        <dbReference type="PROSITE" id="PS51782"/>
    </source>
</evidence>
<dbReference type="CDD" id="cd00118">
    <property type="entry name" value="LysM"/>
    <property type="match status" value="1"/>
</dbReference>
<dbReference type="Pfam" id="PF01476">
    <property type="entry name" value="LysM"/>
    <property type="match status" value="1"/>
</dbReference>
<dbReference type="InterPro" id="IPR036779">
    <property type="entry name" value="LysM_dom_sf"/>
</dbReference>
<organism evidence="2 3">
    <name type="scientific">Caballeronia humi</name>
    <dbReference type="NCBI Taxonomy" id="326474"/>
    <lineage>
        <taxon>Bacteria</taxon>
        <taxon>Pseudomonadati</taxon>
        <taxon>Pseudomonadota</taxon>
        <taxon>Betaproteobacteria</taxon>
        <taxon>Burkholderiales</taxon>
        <taxon>Burkholderiaceae</taxon>
        <taxon>Caballeronia</taxon>
    </lineage>
</organism>
<dbReference type="Proteomes" id="UP000054977">
    <property type="component" value="Unassembled WGS sequence"/>
</dbReference>
<dbReference type="AlphaFoldDB" id="A0A158G7D8"/>
<feature type="domain" description="LysM" evidence="1">
    <location>
        <begin position="172"/>
        <end position="219"/>
    </location>
</feature>
<gene>
    <name evidence="2" type="ORF">AWB65_01652</name>
</gene>
<protein>
    <submittedName>
        <fullName evidence="2">LysM domain protein</fullName>
    </submittedName>
</protein>
<dbReference type="Gene3D" id="3.10.350.10">
    <property type="entry name" value="LysM domain"/>
    <property type="match status" value="1"/>
</dbReference>